<protein>
    <submittedName>
        <fullName evidence="1">Uncharacterized protein</fullName>
    </submittedName>
</protein>
<reference evidence="1 2" key="1">
    <citation type="submission" date="2018-02" db="EMBL/GenBank/DDBJ databases">
        <title>Whole genome sequencing of endophytic bacterium.</title>
        <authorList>
            <person name="Eedara R."/>
            <person name="Podile A.R."/>
        </authorList>
    </citation>
    <scope>NUCLEOTIDE SEQUENCE [LARGE SCALE GENOMIC DNA]</scope>
    <source>
        <strain evidence="1 2">RP1T</strain>
    </source>
</reference>
<dbReference type="EMBL" id="PUEJ01000013">
    <property type="protein sequence ID" value="PRH84493.1"/>
    <property type="molecule type" value="Genomic_DNA"/>
</dbReference>
<accession>A0A2S9Q556</accession>
<evidence type="ECO:0000313" key="2">
    <source>
        <dbReference type="Proteomes" id="UP000237682"/>
    </source>
</evidence>
<comment type="caution">
    <text evidence="1">The sequence shown here is derived from an EMBL/GenBank/DDBJ whole genome shotgun (WGS) entry which is preliminary data.</text>
</comment>
<dbReference type="OrthoDB" id="8450051at2"/>
<keyword evidence="2" id="KW-1185">Reference proteome</keyword>
<name>A0A2S9Q556_9HYPH</name>
<gene>
    <name evidence="1" type="ORF">C5L14_26980</name>
</gene>
<dbReference type="RefSeq" id="WP_105865150.1">
    <property type="nucleotide sequence ID" value="NZ_PUEJ01000013.1"/>
</dbReference>
<proteinExistence type="predicted"/>
<sequence length="116" mass="12564">MLSFQVMFIRAMSSVLETSQASAVTIGHRMPILATLPFWPHPDNLIEASRMVTEKFEALAEGAVAATDEMAQLGLRAAFGEADARDLASGLMSVAVAAARPAERRVRANARRLSRH</sequence>
<organism evidence="1 2">
    <name type="scientific">Labrys okinawensis</name>
    <dbReference type="NCBI Taxonomy" id="346911"/>
    <lineage>
        <taxon>Bacteria</taxon>
        <taxon>Pseudomonadati</taxon>
        <taxon>Pseudomonadota</taxon>
        <taxon>Alphaproteobacteria</taxon>
        <taxon>Hyphomicrobiales</taxon>
        <taxon>Xanthobacteraceae</taxon>
        <taxon>Labrys</taxon>
    </lineage>
</organism>
<dbReference type="Proteomes" id="UP000237682">
    <property type="component" value="Unassembled WGS sequence"/>
</dbReference>
<dbReference type="AlphaFoldDB" id="A0A2S9Q556"/>
<evidence type="ECO:0000313" key="1">
    <source>
        <dbReference type="EMBL" id="PRH84493.1"/>
    </source>
</evidence>